<accession>A0ABV2J8V8</accession>
<protein>
    <submittedName>
        <fullName evidence="4">V/A-type H+-transporting ATPase subunit F</fullName>
    </submittedName>
</protein>
<proteinExistence type="inferred from homology"/>
<sequence length="102" mass="11501">MKSILLTKDSDIINGLRLAGVEGVYCKDRKELLKNFDKYKRDSQIGIIILTASSFEKIKDEVIEVKLNQKTPLVVTIPELGGKMEDDFILKYVKESVGIKAI</sequence>
<reference evidence="4 5" key="1">
    <citation type="submission" date="2024-06" db="EMBL/GenBank/DDBJ databases">
        <title>Genomic Encyclopedia of Type Strains, Phase IV (KMG-IV): sequencing the most valuable type-strain genomes for metagenomic binning, comparative biology and taxonomic classification.</title>
        <authorList>
            <person name="Goeker M."/>
        </authorList>
    </citation>
    <scope>NUCLEOTIDE SEQUENCE [LARGE SCALE GENOMIC DNA]</scope>
    <source>
        <strain evidence="4 5">DSM 21460</strain>
    </source>
</reference>
<dbReference type="SUPFAM" id="SSF159468">
    <property type="entry name" value="AtpF-like"/>
    <property type="match status" value="1"/>
</dbReference>
<keyword evidence="3" id="KW-0406">Ion transport</keyword>
<evidence type="ECO:0000313" key="4">
    <source>
        <dbReference type="EMBL" id="MET3617222.1"/>
    </source>
</evidence>
<dbReference type="InterPro" id="IPR036906">
    <property type="entry name" value="ATPase_V1_fsu_sf"/>
</dbReference>
<keyword evidence="2" id="KW-0813">Transport</keyword>
<evidence type="ECO:0000256" key="2">
    <source>
        <dbReference type="ARBA" id="ARBA00022448"/>
    </source>
</evidence>
<evidence type="ECO:0000313" key="5">
    <source>
        <dbReference type="Proteomes" id="UP001549162"/>
    </source>
</evidence>
<dbReference type="EMBL" id="JBEPMA010000003">
    <property type="protein sequence ID" value="MET3617222.1"/>
    <property type="molecule type" value="Genomic_DNA"/>
</dbReference>
<dbReference type="Gene3D" id="3.40.50.10580">
    <property type="entry name" value="ATPase, V1 complex, subunit F"/>
    <property type="match status" value="1"/>
</dbReference>
<organism evidence="4 5">
    <name type="scientific">Peptoniphilus olsenii</name>
    <dbReference type="NCBI Taxonomy" id="411570"/>
    <lineage>
        <taxon>Bacteria</taxon>
        <taxon>Bacillati</taxon>
        <taxon>Bacillota</taxon>
        <taxon>Tissierellia</taxon>
        <taxon>Tissierellales</taxon>
        <taxon>Peptoniphilaceae</taxon>
        <taxon>Peptoniphilus</taxon>
    </lineage>
</organism>
<dbReference type="InterPro" id="IPR008218">
    <property type="entry name" value="ATPase_V1-cplx_f_g_su"/>
</dbReference>
<dbReference type="Pfam" id="PF01990">
    <property type="entry name" value="ATP-synt_F"/>
    <property type="match status" value="1"/>
</dbReference>
<comment type="caution">
    <text evidence="4">The sequence shown here is derived from an EMBL/GenBank/DDBJ whole genome shotgun (WGS) entry which is preliminary data.</text>
</comment>
<gene>
    <name evidence="4" type="ORF">ABID14_000850</name>
</gene>
<name>A0ABV2J8V8_9FIRM</name>
<dbReference type="RefSeq" id="WP_354367454.1">
    <property type="nucleotide sequence ID" value="NZ_JBEPMA010000003.1"/>
</dbReference>
<evidence type="ECO:0000256" key="3">
    <source>
        <dbReference type="ARBA" id="ARBA00023065"/>
    </source>
</evidence>
<dbReference type="Proteomes" id="UP001549162">
    <property type="component" value="Unassembled WGS sequence"/>
</dbReference>
<keyword evidence="5" id="KW-1185">Reference proteome</keyword>
<evidence type="ECO:0000256" key="1">
    <source>
        <dbReference type="ARBA" id="ARBA00010148"/>
    </source>
</evidence>
<comment type="similarity">
    <text evidence="1">Belongs to the V-ATPase F subunit family.</text>
</comment>